<dbReference type="RefSeq" id="WP_152787801.1">
    <property type="nucleotide sequence ID" value="NZ_BAABEQ010000084.1"/>
</dbReference>
<dbReference type="NCBIfam" id="NF041195">
    <property type="entry name" value="ScbA_BarX_GamBu"/>
    <property type="match status" value="1"/>
</dbReference>
<dbReference type="SUPFAM" id="SSF54637">
    <property type="entry name" value="Thioesterase/thiol ester dehydrase-isomerase"/>
    <property type="match status" value="1"/>
</dbReference>
<feature type="domain" description="A-factor biosynthesis hotdog" evidence="2">
    <location>
        <begin position="23"/>
        <end position="154"/>
    </location>
</feature>
<evidence type="ECO:0000313" key="3">
    <source>
        <dbReference type="EMBL" id="MPY42998.1"/>
    </source>
</evidence>
<evidence type="ECO:0000256" key="1">
    <source>
        <dbReference type="SAM" id="MobiDB-lite"/>
    </source>
</evidence>
<feature type="region of interest" description="Disordered" evidence="1">
    <location>
        <begin position="301"/>
        <end position="325"/>
    </location>
</feature>
<dbReference type="AlphaFoldDB" id="A0A5N8W994"/>
<dbReference type="EMBL" id="VJZE01000192">
    <property type="protein sequence ID" value="MPY42998.1"/>
    <property type="molecule type" value="Genomic_DNA"/>
</dbReference>
<dbReference type="OrthoDB" id="7838374at2"/>
<feature type="compositionally biased region" description="Pro residues" evidence="1">
    <location>
        <begin position="308"/>
        <end position="318"/>
    </location>
</feature>
<dbReference type="InterPro" id="IPR029069">
    <property type="entry name" value="HotDog_dom_sf"/>
</dbReference>
<dbReference type="InterPro" id="IPR005509">
    <property type="entry name" value="AfsA_hotdog_dom"/>
</dbReference>
<dbReference type="Proteomes" id="UP000326979">
    <property type="component" value="Unassembled WGS sequence"/>
</dbReference>
<protein>
    <submittedName>
        <fullName evidence="3">Transcriptional regulator</fullName>
    </submittedName>
</protein>
<sequence>MSFQLARPQVTEKSSLVPQEYTHKVNPSEVLLHDWCRTGADSFAVSARWPADHAFYTTRLGMHDPVLLCETVRQTLPLVSHGAYEVPLGHKLLWQDFRWNLNPAALRHDGDVADIDLRITCTDVRRRKERASAVAMNVEAVRGDTLLATATTRFAIQNSAVYLRLRDQYADLAGLHVIPVAPPAPPQQLARDTFEDVVLSPTDTPGRWQLRVDTTHPILFDHPVDHAPGMLLLEAARQAAQAMAHPRACVTIGMDTVFVRYAELDSACWIEATRLPDDPAGNRRVRITGEQRGRDVFSSVVTVGPVPGAGPGPVPGPVQDPVQGD</sequence>
<organism evidence="3 4">
    <name type="scientific">Streptomyces phyllanthi</name>
    <dbReference type="NCBI Taxonomy" id="1803180"/>
    <lineage>
        <taxon>Bacteria</taxon>
        <taxon>Bacillati</taxon>
        <taxon>Actinomycetota</taxon>
        <taxon>Actinomycetes</taxon>
        <taxon>Kitasatosporales</taxon>
        <taxon>Streptomycetaceae</taxon>
        <taxon>Streptomyces</taxon>
    </lineage>
</organism>
<reference evidence="3 4" key="1">
    <citation type="submission" date="2019-07" db="EMBL/GenBank/DDBJ databases">
        <title>New species of Amycolatopsis and Streptomyces.</title>
        <authorList>
            <person name="Duangmal K."/>
            <person name="Teo W.F.A."/>
            <person name="Lipun K."/>
        </authorList>
    </citation>
    <scope>NUCLEOTIDE SEQUENCE [LARGE SCALE GENOMIC DNA]</scope>
    <source>
        <strain evidence="3 4">TISTR 2346</strain>
    </source>
</reference>
<dbReference type="Pfam" id="PF03756">
    <property type="entry name" value="AfsA"/>
    <property type="match status" value="2"/>
</dbReference>
<gene>
    <name evidence="3" type="ORF">FNH04_24760</name>
</gene>
<feature type="domain" description="A-factor biosynthesis hotdog" evidence="2">
    <location>
        <begin position="206"/>
        <end position="271"/>
    </location>
</feature>
<dbReference type="InterPro" id="IPR047757">
    <property type="entry name" value="AfsA-like"/>
</dbReference>
<proteinExistence type="predicted"/>
<dbReference type="GO" id="GO:0016740">
    <property type="term" value="F:transferase activity"/>
    <property type="evidence" value="ECO:0007669"/>
    <property type="project" value="InterPro"/>
</dbReference>
<name>A0A5N8W994_9ACTN</name>
<evidence type="ECO:0000313" key="4">
    <source>
        <dbReference type="Proteomes" id="UP000326979"/>
    </source>
</evidence>
<keyword evidence="4" id="KW-1185">Reference proteome</keyword>
<comment type="caution">
    <text evidence="3">The sequence shown here is derived from an EMBL/GenBank/DDBJ whole genome shotgun (WGS) entry which is preliminary data.</text>
</comment>
<accession>A0A5N8W994</accession>
<evidence type="ECO:0000259" key="2">
    <source>
        <dbReference type="Pfam" id="PF03756"/>
    </source>
</evidence>